<dbReference type="InterPro" id="IPR024554">
    <property type="entry name" value="LEC1-like_C"/>
</dbReference>
<evidence type="ECO:0000313" key="5">
    <source>
        <dbReference type="Proteomes" id="UP000774326"/>
    </source>
</evidence>
<dbReference type="PROSITE" id="PS50195">
    <property type="entry name" value="PX"/>
    <property type="match status" value="1"/>
</dbReference>
<dbReference type="PANTHER" id="PTHR47185:SF1">
    <property type="entry name" value="PX DOMAIN-CONTAINING PROTEIN YPR097W"/>
    <property type="match status" value="1"/>
</dbReference>
<dbReference type="GO" id="GO:0035091">
    <property type="term" value="F:phosphatidylinositol binding"/>
    <property type="evidence" value="ECO:0007669"/>
    <property type="project" value="InterPro"/>
</dbReference>
<dbReference type="AlphaFoldDB" id="A0A9P8TE63"/>
<dbReference type="CDD" id="cd06869">
    <property type="entry name" value="PX_UP2_fungi"/>
    <property type="match status" value="1"/>
</dbReference>
<comment type="caution">
    <text evidence="4">The sequence shown here is derived from an EMBL/GenBank/DDBJ whole genome shotgun (WGS) entry which is preliminary data.</text>
</comment>
<evidence type="ECO:0000256" key="1">
    <source>
        <dbReference type="SAM" id="Coils"/>
    </source>
</evidence>
<feature type="region of interest" description="Disordered" evidence="2">
    <location>
        <begin position="43"/>
        <end position="62"/>
    </location>
</feature>
<protein>
    <recommendedName>
        <fullName evidence="3">PX domain-containing protein</fullName>
    </recommendedName>
</protein>
<dbReference type="Pfam" id="PF12828">
    <property type="entry name" value="PXB"/>
    <property type="match status" value="1"/>
</dbReference>
<keyword evidence="1" id="KW-0175">Coiled coil</keyword>
<dbReference type="InterPro" id="IPR024555">
    <property type="entry name" value="PX-associated"/>
</dbReference>
<keyword evidence="5" id="KW-1185">Reference proteome</keyword>
<dbReference type="InterPro" id="IPR036871">
    <property type="entry name" value="PX_dom_sf"/>
</dbReference>
<evidence type="ECO:0000256" key="2">
    <source>
        <dbReference type="SAM" id="MobiDB-lite"/>
    </source>
</evidence>
<dbReference type="EMBL" id="JAEUBG010005308">
    <property type="protein sequence ID" value="KAH3676233.1"/>
    <property type="molecule type" value="Genomic_DNA"/>
</dbReference>
<feature type="coiled-coil region" evidence="1">
    <location>
        <begin position="556"/>
        <end position="583"/>
    </location>
</feature>
<dbReference type="OrthoDB" id="2117459at2759"/>
<dbReference type="SMART" id="SM00312">
    <property type="entry name" value="PX"/>
    <property type="match status" value="1"/>
</dbReference>
<dbReference type="Pfam" id="PF00787">
    <property type="entry name" value="PX"/>
    <property type="match status" value="1"/>
</dbReference>
<dbReference type="Pfam" id="PF12825">
    <property type="entry name" value="DUF3818"/>
    <property type="match status" value="1"/>
</dbReference>
<dbReference type="InterPro" id="IPR001683">
    <property type="entry name" value="PX_dom"/>
</dbReference>
<dbReference type="Proteomes" id="UP000774326">
    <property type="component" value="Unassembled WGS sequence"/>
</dbReference>
<dbReference type="InterPro" id="IPR047168">
    <property type="entry name" value="LEC1-like"/>
</dbReference>
<evidence type="ECO:0000313" key="4">
    <source>
        <dbReference type="EMBL" id="KAH3676233.1"/>
    </source>
</evidence>
<feature type="compositionally biased region" description="Polar residues" evidence="2">
    <location>
        <begin position="43"/>
        <end position="55"/>
    </location>
</feature>
<name>A0A9P8TE63_WICPI</name>
<dbReference type="PANTHER" id="PTHR47185">
    <property type="entry name" value="PX DOMAIN-CONTAINING PROTEIN YPR097W"/>
    <property type="match status" value="1"/>
</dbReference>
<reference evidence="4" key="2">
    <citation type="submission" date="2021-01" db="EMBL/GenBank/DDBJ databases">
        <authorList>
            <person name="Schikora-Tamarit M.A."/>
        </authorList>
    </citation>
    <scope>NUCLEOTIDE SEQUENCE</scope>
    <source>
        <strain evidence="4">CBS2887</strain>
    </source>
</reference>
<dbReference type="SUPFAM" id="SSF64268">
    <property type="entry name" value="PX domain"/>
    <property type="match status" value="1"/>
</dbReference>
<organism evidence="4 5">
    <name type="scientific">Wickerhamomyces pijperi</name>
    <name type="common">Yeast</name>
    <name type="synonym">Pichia pijperi</name>
    <dbReference type="NCBI Taxonomy" id="599730"/>
    <lineage>
        <taxon>Eukaryota</taxon>
        <taxon>Fungi</taxon>
        <taxon>Dikarya</taxon>
        <taxon>Ascomycota</taxon>
        <taxon>Saccharomycotina</taxon>
        <taxon>Saccharomycetes</taxon>
        <taxon>Phaffomycetales</taxon>
        <taxon>Wickerhamomycetaceae</taxon>
        <taxon>Wickerhamomyces</taxon>
    </lineage>
</organism>
<sequence length="945" mass="108915">MDSKATYNDMSATQHHYLKRELLKLQIESEVLRFNDSTSLRTFGTPFTSQDPQNYKQEDPNDPPADLYSINQEFPLTKFAFTRFLLTFPFFSQAHQDWDELWIRRVQVLYEKFMSMDMSSTVDREEATKRRKIGKKIKSLLLIMFNSGIGTPTDTSYYQHDQAEIGVKVTSDKLKDILFPTKESLKSHLSEDQFVNGIKLNVPGVRLMKKTNNIFLSSLSLKSRTESYYEFIVSTKLNFPDCEDVYVGRRYSDFKHLHSQLKKKFTGKHLPSLPAKSKIDLSVESSSSSAQDSTDADSQCDDALDQVKQNVTTLLSEMKIEESITAMNSNSSHGTRLKVNYFEKKKKLVKIQQRAQSASLSLPRENARVALRAYLRALLEDPEIAQSEIMKEFLNKEKIMALTNENIIDMRAREDVDLLKLMNQVQFQKEAYKKIVELKLSSMPLRAKLLESDNGILEVFSELKTKKNIDELSAPLRNFITWCEVEVAATIYQMFLANDNSAELFSQVKRLHKLIPYSLMYQILKYTNPMLIMKSMIELLMANPFGGKSLLQTIFYSVLSDDIKTQEHEIAELESKIEDKDLLGRMKFTVFQNRDPSLLSKLKTESNRSGDDYLLVLLTTSQLYQFGPLEPHTEKALLSSYEEYKRLEALKDHSEEGLFLNQDRLELYSTLKQLLKLYTKSHDKAILQQLWLEPDLTSLLKEIFTMFYQPLVVLFRNSHVEVAFKHFEKFMDDLIDVVTSLQDSLLDRDTSEVIDEIMGVLKRHEGNFYRFLNEVYVNDKGNVFDGIIEWINGLLKFLRTGRSADGPAAGDDFKIDLNSIFKRYPHLNREGIMREVDNIILQAKKAREVIDENLKAPEASEGILDQTWKQINGQAEIFTASDFGVNVQDLYEDDEAGSETKSNEDETDFSDAANNVTDKASLNVAIRTMMEPFKEQLLHVLSLYK</sequence>
<feature type="domain" description="PX" evidence="3">
    <location>
        <begin position="209"/>
        <end position="401"/>
    </location>
</feature>
<dbReference type="Gene3D" id="3.30.1520.10">
    <property type="entry name" value="Phox-like domain"/>
    <property type="match status" value="1"/>
</dbReference>
<proteinExistence type="predicted"/>
<accession>A0A9P8TE63</accession>
<evidence type="ECO:0000259" key="3">
    <source>
        <dbReference type="PROSITE" id="PS50195"/>
    </source>
</evidence>
<reference evidence="4" key="1">
    <citation type="journal article" date="2021" name="Open Biol.">
        <title>Shared evolutionary footprints suggest mitochondrial oxidative damage underlies multiple complex I losses in fungi.</title>
        <authorList>
            <person name="Schikora-Tamarit M.A."/>
            <person name="Marcet-Houben M."/>
            <person name="Nosek J."/>
            <person name="Gabaldon T."/>
        </authorList>
    </citation>
    <scope>NUCLEOTIDE SEQUENCE</scope>
    <source>
        <strain evidence="4">CBS2887</strain>
    </source>
</reference>
<gene>
    <name evidence="4" type="ORF">WICPIJ_009193</name>
</gene>
<feature type="region of interest" description="Disordered" evidence="2">
    <location>
        <begin position="893"/>
        <end position="914"/>
    </location>
</feature>